<sequence>MPKVAIHIRVAVKSDFFALDNTPHYGTVYFLKNSAGNFELQPYYLTKDTDKKEFNQWFKNKQIYVFKRLFEPIEIIE</sequence>
<name>A0ABY4HHT4_9FLAO</name>
<organism evidence="1 2">
    <name type="scientific">Flavobacterium sediminilitoris</name>
    <dbReference type="NCBI Taxonomy" id="2024526"/>
    <lineage>
        <taxon>Bacteria</taxon>
        <taxon>Pseudomonadati</taxon>
        <taxon>Bacteroidota</taxon>
        <taxon>Flavobacteriia</taxon>
        <taxon>Flavobacteriales</taxon>
        <taxon>Flavobacteriaceae</taxon>
        <taxon>Flavobacterium</taxon>
    </lineage>
</organism>
<gene>
    <name evidence="1" type="ORF">LXD69_10070</name>
</gene>
<reference evidence="1" key="1">
    <citation type="submission" date="2021-12" db="EMBL/GenBank/DDBJ databases">
        <authorList>
            <person name="Cha I.-T."/>
            <person name="Lee K.-E."/>
            <person name="Park S.-J."/>
        </authorList>
    </citation>
    <scope>NUCLEOTIDE SEQUENCE</scope>
    <source>
        <strain evidence="1">YSM-43</strain>
    </source>
</reference>
<keyword evidence="2" id="KW-1185">Reference proteome</keyword>
<proteinExistence type="predicted"/>
<dbReference type="EMBL" id="CP090145">
    <property type="protein sequence ID" value="UOX32398.1"/>
    <property type="molecule type" value="Genomic_DNA"/>
</dbReference>
<reference evidence="1" key="2">
    <citation type="submission" date="2022-04" db="EMBL/GenBank/DDBJ databases">
        <title>Complete Genome Sequence of Flavobacterium sediminilitoris YSM-43, Isolated from a Tidal Sediment.</title>
        <authorList>
            <person name="Lee P.A."/>
        </authorList>
    </citation>
    <scope>NUCLEOTIDE SEQUENCE</scope>
    <source>
        <strain evidence="1">YSM-43</strain>
    </source>
</reference>
<accession>A0ABY4HHT4</accession>
<evidence type="ECO:0000313" key="2">
    <source>
        <dbReference type="Proteomes" id="UP000830454"/>
    </source>
</evidence>
<dbReference type="RefSeq" id="WP_246915089.1">
    <property type="nucleotide sequence ID" value="NZ_CP090145.1"/>
</dbReference>
<protein>
    <submittedName>
        <fullName evidence="1">Uncharacterized protein</fullName>
    </submittedName>
</protein>
<evidence type="ECO:0000313" key="1">
    <source>
        <dbReference type="EMBL" id="UOX32398.1"/>
    </source>
</evidence>
<dbReference type="Proteomes" id="UP000830454">
    <property type="component" value="Chromosome"/>
</dbReference>